<feature type="transmembrane region" description="Helical" evidence="1">
    <location>
        <begin position="359"/>
        <end position="380"/>
    </location>
</feature>
<name>A0A1M6KN30_PSEXY</name>
<feature type="transmembrane region" description="Helical" evidence="1">
    <location>
        <begin position="34"/>
        <end position="54"/>
    </location>
</feature>
<gene>
    <name evidence="2" type="ORF">SAMN02745725_02898</name>
</gene>
<keyword evidence="1" id="KW-1133">Transmembrane helix</keyword>
<feature type="transmembrane region" description="Helical" evidence="1">
    <location>
        <begin position="253"/>
        <end position="275"/>
    </location>
</feature>
<keyword evidence="1" id="KW-0472">Membrane</keyword>
<feature type="transmembrane region" description="Helical" evidence="1">
    <location>
        <begin position="7"/>
        <end position="28"/>
    </location>
</feature>
<evidence type="ECO:0008006" key="4">
    <source>
        <dbReference type="Google" id="ProtNLM"/>
    </source>
</evidence>
<evidence type="ECO:0000256" key="1">
    <source>
        <dbReference type="SAM" id="Phobius"/>
    </source>
</evidence>
<evidence type="ECO:0000313" key="3">
    <source>
        <dbReference type="Proteomes" id="UP000184185"/>
    </source>
</evidence>
<reference evidence="2 3" key="1">
    <citation type="submission" date="2016-11" db="EMBL/GenBank/DDBJ databases">
        <authorList>
            <person name="Jaros S."/>
            <person name="Januszkiewicz K."/>
            <person name="Wedrychowicz H."/>
        </authorList>
    </citation>
    <scope>NUCLEOTIDE SEQUENCE [LARGE SCALE GENOMIC DNA]</scope>
    <source>
        <strain evidence="2 3">DSM 14809</strain>
    </source>
</reference>
<feature type="transmembrane region" description="Helical" evidence="1">
    <location>
        <begin position="166"/>
        <end position="184"/>
    </location>
</feature>
<accession>A0A1M6KN30</accession>
<dbReference type="AlphaFoldDB" id="A0A1M6KN30"/>
<keyword evidence="1" id="KW-0812">Transmembrane</keyword>
<keyword evidence="3" id="KW-1185">Reference proteome</keyword>
<protein>
    <recommendedName>
        <fullName evidence="4">Oligosaccharide repeat unit polymerase</fullName>
    </recommendedName>
</protein>
<feature type="transmembrane region" description="Helical" evidence="1">
    <location>
        <begin position="75"/>
        <end position="94"/>
    </location>
</feature>
<feature type="transmembrane region" description="Helical" evidence="1">
    <location>
        <begin position="210"/>
        <end position="232"/>
    </location>
</feature>
<evidence type="ECO:0000313" key="2">
    <source>
        <dbReference type="EMBL" id="SHJ60327.1"/>
    </source>
</evidence>
<feature type="transmembrane region" description="Helical" evidence="1">
    <location>
        <begin position="133"/>
        <end position="154"/>
    </location>
</feature>
<proteinExistence type="predicted"/>
<dbReference type="EMBL" id="FQYQ01000032">
    <property type="protein sequence ID" value="SHJ60327.1"/>
    <property type="molecule type" value="Genomic_DNA"/>
</dbReference>
<organism evidence="2 3">
    <name type="scientific">Pseudobutyrivibrio xylanivorans DSM 14809</name>
    <dbReference type="NCBI Taxonomy" id="1123012"/>
    <lineage>
        <taxon>Bacteria</taxon>
        <taxon>Bacillati</taxon>
        <taxon>Bacillota</taxon>
        <taxon>Clostridia</taxon>
        <taxon>Lachnospirales</taxon>
        <taxon>Lachnospiraceae</taxon>
        <taxon>Pseudobutyrivibrio</taxon>
    </lineage>
</organism>
<feature type="transmembrane region" description="Helical" evidence="1">
    <location>
        <begin position="331"/>
        <end position="347"/>
    </location>
</feature>
<sequence>MKKSVKLFYIIYSVYITFICMCTNLNMIDIEIPLVLMWGLYCLVSIGYGSEEYLRTCNSECRLFGINTDKQKLSTIMFVGGLSIVGWFYCSYYYTGSTPVELLKLLLGGQSSYKSYQEYFSNTLIGSSVFMRLPYILLMGINRGVLYYSFIALTVSGRIRSHKSKLFLFLLLMGHLYFGVSRGTNFEAYQAFTLVFYCYILYNEKNNKKINYVLLLCLGLVMVMAFLIMLVNRGHTIVLTSEIKQNLVIDQKSLIVQLMPLLVIVAEWVFAYIGYGLYFLSVMITEVTFSSVKGTIDFFIPFEYSPIEETSLLADKGVCWTPDLADFIDKTGLIILLFIVFLAGRLLKCIGNKCRYDDSFYVLLYLVFVQMISFPIGNFLQYSSEKLVLMFTVASVLFRSKYRIKPLGGVRG</sequence>
<dbReference type="Proteomes" id="UP000184185">
    <property type="component" value="Unassembled WGS sequence"/>
</dbReference>